<keyword evidence="2" id="KW-0732">Signal</keyword>
<dbReference type="Proteomes" id="UP000574390">
    <property type="component" value="Unassembled WGS sequence"/>
</dbReference>
<evidence type="ECO:0000313" key="6">
    <source>
        <dbReference type="Proteomes" id="UP000574390"/>
    </source>
</evidence>
<reference evidence="5 6" key="1">
    <citation type="submission" date="2020-04" db="EMBL/GenBank/DDBJ databases">
        <title>Perkinsus olseni comparative genomics.</title>
        <authorList>
            <person name="Bogema D.R."/>
        </authorList>
    </citation>
    <scope>NUCLEOTIDE SEQUENCE [LARGE SCALE GENOMIC DNA]</scope>
    <source>
        <strain evidence="4">ATCC PRA-205</strain>
        <strain evidence="3 5">ATCC PRA-207</strain>
    </source>
</reference>
<evidence type="ECO:0000313" key="3">
    <source>
        <dbReference type="EMBL" id="KAF4709114.1"/>
    </source>
</evidence>
<accession>A0A7J6T9A6</accession>
<feature type="signal peptide" evidence="2">
    <location>
        <begin position="1"/>
        <end position="28"/>
    </location>
</feature>
<protein>
    <submittedName>
        <fullName evidence="4">Uncharacterized protein</fullName>
    </submittedName>
</protein>
<organism evidence="4 6">
    <name type="scientific">Perkinsus olseni</name>
    <name type="common">Perkinsus atlanticus</name>
    <dbReference type="NCBI Taxonomy" id="32597"/>
    <lineage>
        <taxon>Eukaryota</taxon>
        <taxon>Sar</taxon>
        <taxon>Alveolata</taxon>
        <taxon>Perkinsozoa</taxon>
        <taxon>Perkinsea</taxon>
        <taxon>Perkinsida</taxon>
        <taxon>Perkinsidae</taxon>
        <taxon>Perkinsus</taxon>
    </lineage>
</organism>
<dbReference type="EMBL" id="JABANO010032134">
    <property type="protein sequence ID" value="KAF4709114.1"/>
    <property type="molecule type" value="Genomic_DNA"/>
</dbReference>
<gene>
    <name evidence="4" type="ORF">FOZ62_023215</name>
    <name evidence="3" type="ORF">FOZ63_002677</name>
</gene>
<evidence type="ECO:0000313" key="4">
    <source>
        <dbReference type="EMBL" id="KAF4741531.1"/>
    </source>
</evidence>
<name>A0A7J6T9A6_PEROL</name>
<dbReference type="EMBL" id="JABANM010009076">
    <property type="protein sequence ID" value="KAF4741531.1"/>
    <property type="molecule type" value="Genomic_DNA"/>
</dbReference>
<dbReference type="AlphaFoldDB" id="A0A7J6T9A6"/>
<feature type="region of interest" description="Disordered" evidence="1">
    <location>
        <begin position="374"/>
        <end position="400"/>
    </location>
</feature>
<keyword evidence="5" id="KW-1185">Reference proteome</keyword>
<sequence length="877" mass="97252">MLSPHRTPMPKLIFVLLCLYEAAPVVKNEVASGLYKPSREGSDKICSTLPSLTDFSLEVSESGGQQVALASARVGDYPVEMKKKSPLVWKADGATKAVNIRPYEFAHKSKRCFHFKANTPSGRSEAGEFMRNMYKLLGKEEVPQAASQLAFCKTLSGLVVGIGLRRNEEGLIIGFGHIFLLGQPVEIEPTQEGPRPASLPYEPVRIYHLPSGRYKATPRNTSHVCSTLPLLTSFEMKVWEYDGQQAAKVTATVADRPVGMAEGVRLACYGYSFLRHRNFTQYGFPKKKPENCFRFLEDEGDVVRKFMRGLYAAMGEPLTRQQDSSIVICKCSSIILVGMIFETKNSRTTGFKNILFLDGPLAIAAHEQIDSVAPATRERGSGRKRERPSAAVGAAKEHESVPRKQLPIGIYASKKESAVRLCNMFPLLTSFEVEVSEIEGQQVALATAYVGDQRIVMRKKSRLVRYGGVHPGDRPEGLKEFFTFKADKGWGMSPAGEFVRDLYRAMGEKKPRQAATHLAFCEVRLGLLVFLGPKWSGGRITSFEGVLSLIGPSTSPTSVESSPLLSANSVVGNDVPSGRYKAVRNGTDKVCSTLELLTDFEVIVREDGGQQVAVVNAKVADEVFSMTRDVRLVWYGETYTRRRELRRYGLPERTSKRCFHFVEEKGSPVLKFMHDFYGAMKKEAPRTSKMRLAFCPVSSKILVGIGLQKAATDRRLTGFENTFFISKVETNTAEEPTVAAKKRSTFTEEPSEERARSPAWDISDFVPDWLLDEELGLDTGWASAPDVRTLWEENSQPTEHVRRSPGLSLGITEDTIEDEENLNVQAGPPPTHTVAVDGSPAPSSLFSGEFPEDVLDNWPLFPELFSPVNLEPTEDVQ</sequence>
<proteinExistence type="predicted"/>
<feature type="chain" id="PRO_5036205810" evidence="2">
    <location>
        <begin position="29"/>
        <end position="877"/>
    </location>
</feature>
<dbReference type="Proteomes" id="UP000553632">
    <property type="component" value="Unassembled WGS sequence"/>
</dbReference>
<comment type="caution">
    <text evidence="4">The sequence shown here is derived from an EMBL/GenBank/DDBJ whole genome shotgun (WGS) entry which is preliminary data.</text>
</comment>
<evidence type="ECO:0000256" key="1">
    <source>
        <dbReference type="SAM" id="MobiDB-lite"/>
    </source>
</evidence>
<evidence type="ECO:0000256" key="2">
    <source>
        <dbReference type="SAM" id="SignalP"/>
    </source>
</evidence>
<evidence type="ECO:0000313" key="5">
    <source>
        <dbReference type="Proteomes" id="UP000553632"/>
    </source>
</evidence>